<organism evidence="3 4">
    <name type="scientific">Bartonella grahamii</name>
    <dbReference type="NCBI Taxonomy" id="33045"/>
    <lineage>
        <taxon>Bacteria</taxon>
        <taxon>Pseudomonadati</taxon>
        <taxon>Pseudomonadota</taxon>
        <taxon>Alphaproteobacteria</taxon>
        <taxon>Hyphomicrobiales</taxon>
        <taxon>Bartonellaceae</taxon>
        <taxon>Bartonella</taxon>
    </lineage>
</organism>
<dbReference type="EMBL" id="UFTD01000002">
    <property type="protein sequence ID" value="SSZ40098.1"/>
    <property type="molecule type" value="Genomic_DNA"/>
</dbReference>
<evidence type="ECO:0000256" key="1">
    <source>
        <dbReference type="ARBA" id="ARBA00022729"/>
    </source>
</evidence>
<evidence type="ECO:0000313" key="3">
    <source>
        <dbReference type="EMBL" id="SSZ40098.1"/>
    </source>
</evidence>
<gene>
    <name evidence="3" type="ORF">NCTC12860_01243</name>
</gene>
<evidence type="ECO:0000259" key="2">
    <source>
        <dbReference type="Pfam" id="PF13505"/>
    </source>
</evidence>
<evidence type="ECO:0000313" key="4">
    <source>
        <dbReference type="Proteomes" id="UP000253846"/>
    </source>
</evidence>
<dbReference type="SUPFAM" id="SSF56925">
    <property type="entry name" value="OMPA-like"/>
    <property type="match status" value="1"/>
</dbReference>
<protein>
    <submittedName>
        <fullName evidence="3">Opacity protein and related surface antigens</fullName>
    </submittedName>
</protein>
<reference evidence="3 4" key="1">
    <citation type="submission" date="2018-06" db="EMBL/GenBank/DDBJ databases">
        <authorList>
            <consortium name="Pathogen Informatics"/>
            <person name="Doyle S."/>
        </authorList>
    </citation>
    <scope>NUCLEOTIDE SEQUENCE [LARGE SCALE GENOMIC DNA]</scope>
    <source>
        <strain evidence="3 4">NCTC12860</strain>
    </source>
</reference>
<dbReference type="Proteomes" id="UP000253846">
    <property type="component" value="Unassembled WGS sequence"/>
</dbReference>
<keyword evidence="1" id="KW-0732">Signal</keyword>
<dbReference type="Pfam" id="PF13505">
    <property type="entry name" value="OMP_b-brl"/>
    <property type="match status" value="1"/>
</dbReference>
<dbReference type="InterPro" id="IPR011250">
    <property type="entry name" value="OMP/PagP_B-barrel"/>
</dbReference>
<dbReference type="AlphaFoldDB" id="A0A336NH50"/>
<feature type="domain" description="Outer membrane protein beta-barrel" evidence="2">
    <location>
        <begin position="2"/>
        <end position="99"/>
    </location>
</feature>
<dbReference type="InterPro" id="IPR027385">
    <property type="entry name" value="Beta-barrel_OMP"/>
</dbReference>
<proteinExistence type="predicted"/>
<accession>A0A336NH50</accession>
<dbReference type="Gene3D" id="2.40.160.20">
    <property type="match status" value="1"/>
</dbReference>
<name>A0A336NH50_BARGR</name>
<sequence length="100" mass="10981">MPYVTGGIAYAQIQSVGKVSETKKSANGKPSKAVSATVFHKTKAMVGFTLGGGIDFSMTNHILLRAEYCYSDFGKKEFKKDYLKLGYKTNDFHIGVAYKV</sequence>